<evidence type="ECO:0000256" key="5">
    <source>
        <dbReference type="SAM" id="MobiDB-lite"/>
    </source>
</evidence>
<feature type="domain" description="Protein kinase" evidence="6">
    <location>
        <begin position="66"/>
        <end position="329"/>
    </location>
</feature>
<dbReference type="InterPro" id="IPR011009">
    <property type="entry name" value="Kinase-like_dom_sf"/>
</dbReference>
<dbReference type="InterPro" id="IPR045269">
    <property type="entry name" value="Atg1-like"/>
</dbReference>
<keyword evidence="4" id="KW-0067">ATP-binding</keyword>
<evidence type="ECO:0000256" key="4">
    <source>
        <dbReference type="ARBA" id="ARBA00022840"/>
    </source>
</evidence>
<keyword evidence="2" id="KW-0547">Nucleotide-binding</keyword>
<sequence>MEKNNKQNLDQDDKDDIEETNNENEIEKLLESIDVETKRQIAVSEISTCSPKRITVENVEIIEGYTLTGVLVAKTYVADIFKAELKEKQSRSLVVKMINLNKIVEDELREQIREHGAKILDYIRQNPFKNIVKIHDIFLNQKKTLLIVEEYLNVPLPKFLRKAALKKQKFKTFSQSLASAINFLHCNGIAHQNISAHNICIDSDGTLKLTSLEFAIICYDCDHDEVILQKRTSSIENSPFVAPEVINDEAYDPTKADVYSYGIILCFMILKKYPYDSQTEGSKKEQWASAMNVINDFLTKLAKDLLVKCIETDANKRISTRELVVHPYFMQSLFN</sequence>
<feature type="region of interest" description="Disordered" evidence="5">
    <location>
        <begin position="1"/>
        <end position="22"/>
    </location>
</feature>
<proteinExistence type="predicted"/>
<keyword evidence="3 7" id="KW-0418">Kinase</keyword>
<organism evidence="7 8">
    <name type="scientific">Dinothrombium tinctorium</name>
    <dbReference type="NCBI Taxonomy" id="1965070"/>
    <lineage>
        <taxon>Eukaryota</taxon>
        <taxon>Metazoa</taxon>
        <taxon>Ecdysozoa</taxon>
        <taxon>Arthropoda</taxon>
        <taxon>Chelicerata</taxon>
        <taxon>Arachnida</taxon>
        <taxon>Acari</taxon>
        <taxon>Acariformes</taxon>
        <taxon>Trombidiformes</taxon>
        <taxon>Prostigmata</taxon>
        <taxon>Anystina</taxon>
        <taxon>Parasitengona</taxon>
        <taxon>Trombidioidea</taxon>
        <taxon>Trombidiidae</taxon>
        <taxon>Dinothrombium</taxon>
    </lineage>
</organism>
<accession>A0A443QMW9</accession>
<dbReference type="GO" id="GO:0016020">
    <property type="term" value="C:membrane"/>
    <property type="evidence" value="ECO:0007669"/>
    <property type="project" value="TreeGrafter"/>
</dbReference>
<dbReference type="GO" id="GO:0005829">
    <property type="term" value="C:cytosol"/>
    <property type="evidence" value="ECO:0007669"/>
    <property type="project" value="TreeGrafter"/>
</dbReference>
<keyword evidence="1" id="KW-0808">Transferase</keyword>
<dbReference type="GO" id="GO:0000045">
    <property type="term" value="P:autophagosome assembly"/>
    <property type="evidence" value="ECO:0007669"/>
    <property type="project" value="TreeGrafter"/>
</dbReference>
<dbReference type="GO" id="GO:0005524">
    <property type="term" value="F:ATP binding"/>
    <property type="evidence" value="ECO:0007669"/>
    <property type="project" value="UniProtKB-KW"/>
</dbReference>
<dbReference type="Pfam" id="PF00069">
    <property type="entry name" value="Pkinase"/>
    <property type="match status" value="1"/>
</dbReference>
<gene>
    <name evidence="7" type="ORF">B4U79_16418</name>
</gene>
<dbReference type="InterPro" id="IPR000719">
    <property type="entry name" value="Prot_kinase_dom"/>
</dbReference>
<evidence type="ECO:0000256" key="1">
    <source>
        <dbReference type="ARBA" id="ARBA00022679"/>
    </source>
</evidence>
<dbReference type="GO" id="GO:0005776">
    <property type="term" value="C:autophagosome"/>
    <property type="evidence" value="ECO:0007669"/>
    <property type="project" value="TreeGrafter"/>
</dbReference>
<dbReference type="PANTHER" id="PTHR24348">
    <property type="entry name" value="SERINE/THREONINE-PROTEIN KINASE UNC-51-RELATED"/>
    <property type="match status" value="1"/>
</dbReference>
<feature type="compositionally biased region" description="Acidic residues" evidence="5">
    <location>
        <begin position="12"/>
        <end position="22"/>
    </location>
</feature>
<dbReference type="GO" id="GO:0000407">
    <property type="term" value="C:phagophore assembly site"/>
    <property type="evidence" value="ECO:0007669"/>
    <property type="project" value="TreeGrafter"/>
</dbReference>
<dbReference type="PROSITE" id="PS50011">
    <property type="entry name" value="PROTEIN_KINASE_DOM"/>
    <property type="match status" value="1"/>
</dbReference>
<evidence type="ECO:0000256" key="3">
    <source>
        <dbReference type="ARBA" id="ARBA00022777"/>
    </source>
</evidence>
<evidence type="ECO:0000259" key="6">
    <source>
        <dbReference type="PROSITE" id="PS50011"/>
    </source>
</evidence>
<evidence type="ECO:0000313" key="7">
    <source>
        <dbReference type="EMBL" id="RWS04384.1"/>
    </source>
</evidence>
<comment type="caution">
    <text evidence="7">The sequence shown here is derived from an EMBL/GenBank/DDBJ whole genome shotgun (WGS) entry which is preliminary data.</text>
</comment>
<evidence type="ECO:0000313" key="8">
    <source>
        <dbReference type="Proteomes" id="UP000285301"/>
    </source>
</evidence>
<dbReference type="EMBL" id="NCKU01005589">
    <property type="protein sequence ID" value="RWS04384.1"/>
    <property type="molecule type" value="Genomic_DNA"/>
</dbReference>
<dbReference type="PANTHER" id="PTHR24348:SF22">
    <property type="entry name" value="NON-SPECIFIC SERINE_THREONINE PROTEIN KINASE"/>
    <property type="match status" value="1"/>
</dbReference>
<dbReference type="Gene3D" id="1.10.510.10">
    <property type="entry name" value="Transferase(Phosphotransferase) domain 1"/>
    <property type="match status" value="1"/>
</dbReference>
<dbReference type="GO" id="GO:0004674">
    <property type="term" value="F:protein serine/threonine kinase activity"/>
    <property type="evidence" value="ECO:0007669"/>
    <property type="project" value="InterPro"/>
</dbReference>
<name>A0A443QMW9_9ACAR</name>
<reference evidence="7 8" key="1">
    <citation type="journal article" date="2018" name="Gigascience">
        <title>Genomes of trombidid mites reveal novel predicted allergens and laterally-transferred genes associated with secondary metabolism.</title>
        <authorList>
            <person name="Dong X."/>
            <person name="Chaisiri K."/>
            <person name="Xia D."/>
            <person name="Armstrong S.D."/>
            <person name="Fang Y."/>
            <person name="Donnelly M.J."/>
            <person name="Kadowaki T."/>
            <person name="McGarry J.W."/>
            <person name="Darby A.C."/>
            <person name="Makepeace B.L."/>
        </authorList>
    </citation>
    <scope>NUCLEOTIDE SEQUENCE [LARGE SCALE GENOMIC DNA]</scope>
    <source>
        <strain evidence="7">UoL-WK</strain>
    </source>
</reference>
<keyword evidence="8" id="KW-1185">Reference proteome</keyword>
<dbReference type="Proteomes" id="UP000285301">
    <property type="component" value="Unassembled WGS sequence"/>
</dbReference>
<dbReference type="OrthoDB" id="4062651at2759"/>
<dbReference type="AlphaFoldDB" id="A0A443QMW9"/>
<evidence type="ECO:0000256" key="2">
    <source>
        <dbReference type="ARBA" id="ARBA00022741"/>
    </source>
</evidence>
<dbReference type="GO" id="GO:0010506">
    <property type="term" value="P:regulation of autophagy"/>
    <property type="evidence" value="ECO:0007669"/>
    <property type="project" value="InterPro"/>
</dbReference>
<protein>
    <submittedName>
        <fullName evidence="7">CBL-interacting protein kinase 4-like protein</fullName>
    </submittedName>
</protein>
<feature type="compositionally biased region" description="Basic and acidic residues" evidence="5">
    <location>
        <begin position="1"/>
        <end position="11"/>
    </location>
</feature>
<dbReference type="STRING" id="1965070.A0A443QMW9"/>
<dbReference type="SUPFAM" id="SSF56112">
    <property type="entry name" value="Protein kinase-like (PK-like)"/>
    <property type="match status" value="1"/>
</dbReference>